<dbReference type="SUPFAM" id="SSF49785">
    <property type="entry name" value="Galactose-binding domain-like"/>
    <property type="match status" value="1"/>
</dbReference>
<dbReference type="AlphaFoldDB" id="A0A0D0F5J4"/>
<feature type="domain" description="Bacterial alpha-L-rhamnosidase N-terminal" evidence="3">
    <location>
        <begin position="72"/>
        <end position="220"/>
    </location>
</feature>
<dbReference type="RefSeq" id="WP_041882499.1">
    <property type="nucleotide sequence ID" value="NZ_CP157278.1"/>
</dbReference>
<keyword evidence="6" id="KW-1185">Reference proteome</keyword>
<name>A0A0D0F5J4_9SPHI</name>
<feature type="signal peptide" evidence="1">
    <location>
        <begin position="1"/>
        <end position="20"/>
    </location>
</feature>
<accession>A0A0D0F5J4</accession>
<keyword evidence="1" id="KW-0732">Signal</keyword>
<dbReference type="InterPro" id="IPR035396">
    <property type="entry name" value="Bac_rhamnosid6H"/>
</dbReference>
<dbReference type="Pfam" id="PF08531">
    <property type="entry name" value="Bac_rhamnosid_N"/>
    <property type="match status" value="1"/>
</dbReference>
<sequence length="794" mass="90703">MKFRLVIVICIIFCKINQTAGQTTLQINNQLLKSSWPAFWITSPNSQQREYGVYHFRKVFLLPTSGIPKSFLIHVTADNRYRLFVNGKPIYSGPAHGDLFNWFYETIDIAAYLKEGKNTIAALVWNMGNIAPVAQVSNQTAFLLQGDSAAEQMVNTDASWKVEKSKAYTPCSLDNRERLKAYMVVGPGDQLDGRQLLWNWETTTYDDSSWNTAEEITHPEPVGYGTDNRWTLAPRNIPLFTENLLRFPIMRRATGIKVNQEFLTGKRTLKIPANQKVSILLDQKFMTAGYPELMVSGGKGSKIKLTYAEALFNKQGEKGNRNEIDDKEIRGNYDVFIPDGDNHRKFRPLWIRAYRYLQLDITTTDEPLALNDIYSMKTGYPLAMNAAFSSNDPSLQEIWKVGWRTAQLCAGDMYYDTPYYEQLQYTGDSRIQSLISLYTSGDDRLMRKAILDFYHSRTPEGLTQGRYPSNRLQIIPTFSLFWISMIHDYWMHRHDDAFVKQFLPAIHEITEWFRGRIDQKKKMLGPLTWWNFVDWDNFNDWGTAPGSDTGNSSIITLQYAYTLNQSAELFRAFDLPEQANAQEMLAFELNNHTYWYCYNQANGLIADTPEQKSYSQHAAIWAVLSGAVSLSESQILMQKILEDKSIGQVTFFYRFYLTQALKKAEMADHYYQQLTPWRNMLNLGLTTFAEKPEPTRSDCHAWSASPSYDFLATICGIMPQAPGFSKVLIKPALGNLVEATGSIPIPAGMVSVILKRNGKNGIFAEIVIPGKTTGVFNWKGKEIRLHEGKQTIKI</sequence>
<evidence type="ECO:0000259" key="4">
    <source>
        <dbReference type="Pfam" id="PF17389"/>
    </source>
</evidence>
<dbReference type="Proteomes" id="UP000032049">
    <property type="component" value="Unassembled WGS sequence"/>
</dbReference>
<dbReference type="Pfam" id="PF17389">
    <property type="entry name" value="Bac_rhamnosid6H"/>
    <property type="match status" value="1"/>
</dbReference>
<dbReference type="EMBL" id="JXRA01000053">
    <property type="protein sequence ID" value="KIO76843.1"/>
    <property type="molecule type" value="Genomic_DNA"/>
</dbReference>
<dbReference type="Gene3D" id="2.60.420.10">
    <property type="entry name" value="Maltose phosphorylase, domain 3"/>
    <property type="match status" value="1"/>
</dbReference>
<proteinExistence type="predicted"/>
<dbReference type="GO" id="GO:0005975">
    <property type="term" value="P:carbohydrate metabolic process"/>
    <property type="evidence" value="ECO:0007669"/>
    <property type="project" value="InterPro"/>
</dbReference>
<dbReference type="Gene3D" id="2.60.120.260">
    <property type="entry name" value="Galactose-binding domain-like"/>
    <property type="match status" value="2"/>
</dbReference>
<organism evidence="5 6">
    <name type="scientific">Pedobacter lusitanus</name>
    <dbReference type="NCBI Taxonomy" id="1503925"/>
    <lineage>
        <taxon>Bacteria</taxon>
        <taxon>Pseudomonadati</taxon>
        <taxon>Bacteroidota</taxon>
        <taxon>Sphingobacteriia</taxon>
        <taxon>Sphingobacteriales</taxon>
        <taxon>Sphingobacteriaceae</taxon>
        <taxon>Pedobacter</taxon>
    </lineage>
</organism>
<dbReference type="Pfam" id="PF05592">
    <property type="entry name" value="Bac_rhamnosid"/>
    <property type="match status" value="1"/>
</dbReference>
<evidence type="ECO:0000256" key="1">
    <source>
        <dbReference type="SAM" id="SignalP"/>
    </source>
</evidence>
<feature type="domain" description="Alpha-L-rhamnosidase concanavalin-like" evidence="2">
    <location>
        <begin position="286"/>
        <end position="366"/>
    </location>
</feature>
<dbReference type="InterPro" id="IPR013737">
    <property type="entry name" value="Bac_rhamnosid_N"/>
</dbReference>
<dbReference type="InterPro" id="IPR008928">
    <property type="entry name" value="6-hairpin_glycosidase_sf"/>
</dbReference>
<dbReference type="PANTHER" id="PTHR34987:SF2">
    <property type="entry name" value="B, PUTATIVE (AFU_ORTHOLOGUE AFUA_7G05040)-RELATED"/>
    <property type="match status" value="1"/>
</dbReference>
<gene>
    <name evidence="5" type="ORF">TH53_12625</name>
</gene>
<reference evidence="5 6" key="1">
    <citation type="submission" date="2015-01" db="EMBL/GenBank/DDBJ databases">
        <title>Draft genome sequence of Pedobacter sp. NL19 isolated from sludge of an effluent treatment pond in an abandoned uranium mine.</title>
        <authorList>
            <person name="Santos T."/>
            <person name="Caetano T."/>
            <person name="Covas C."/>
            <person name="Cruz A."/>
            <person name="Mendo S."/>
        </authorList>
    </citation>
    <scope>NUCLEOTIDE SEQUENCE [LARGE SCALE GENOMIC DNA]</scope>
    <source>
        <strain evidence="5 6">NL19</strain>
    </source>
</reference>
<dbReference type="OrthoDB" id="9815108at2"/>
<evidence type="ECO:0000259" key="3">
    <source>
        <dbReference type="Pfam" id="PF08531"/>
    </source>
</evidence>
<comment type="caution">
    <text evidence="5">The sequence shown here is derived from an EMBL/GenBank/DDBJ whole genome shotgun (WGS) entry which is preliminary data.</text>
</comment>
<feature type="domain" description="Alpha-L-rhamnosidase six-hairpin glycosidase" evidence="4">
    <location>
        <begin position="386"/>
        <end position="707"/>
    </location>
</feature>
<dbReference type="Gene3D" id="1.50.10.10">
    <property type="match status" value="1"/>
</dbReference>
<dbReference type="SUPFAM" id="SSF48208">
    <property type="entry name" value="Six-hairpin glycosidases"/>
    <property type="match status" value="1"/>
</dbReference>
<evidence type="ECO:0000313" key="6">
    <source>
        <dbReference type="Proteomes" id="UP000032049"/>
    </source>
</evidence>
<dbReference type="PANTHER" id="PTHR34987">
    <property type="entry name" value="C, PUTATIVE (AFU_ORTHOLOGUE AFUA_3G02880)-RELATED"/>
    <property type="match status" value="1"/>
</dbReference>
<dbReference type="InterPro" id="IPR008902">
    <property type="entry name" value="Rhamnosid_concanavalin"/>
</dbReference>
<dbReference type="STRING" id="1503925.TH53_12625"/>
<dbReference type="InterPro" id="IPR012341">
    <property type="entry name" value="6hp_glycosidase-like_sf"/>
</dbReference>
<dbReference type="InterPro" id="IPR008979">
    <property type="entry name" value="Galactose-bd-like_sf"/>
</dbReference>
<feature type="chain" id="PRO_5002221751" evidence="1">
    <location>
        <begin position="21"/>
        <end position="794"/>
    </location>
</feature>
<protein>
    <submittedName>
        <fullName evidence="5">Contig53, whole genome shotgun sequence</fullName>
    </submittedName>
</protein>
<evidence type="ECO:0000259" key="2">
    <source>
        <dbReference type="Pfam" id="PF05592"/>
    </source>
</evidence>
<evidence type="ECO:0000313" key="5">
    <source>
        <dbReference type="EMBL" id="KIO76843.1"/>
    </source>
</evidence>